<evidence type="ECO:0000256" key="2">
    <source>
        <dbReference type="ARBA" id="ARBA00001936"/>
    </source>
</evidence>
<keyword evidence="9" id="KW-0540">Nuclease</keyword>
<dbReference type="InterPro" id="IPR024567">
    <property type="entry name" value="RNase_HII/HIII_dom"/>
</dbReference>
<dbReference type="SUPFAM" id="SSF53098">
    <property type="entry name" value="Ribonuclease H-like"/>
    <property type="match status" value="1"/>
</dbReference>
<dbReference type="InterPro" id="IPR036397">
    <property type="entry name" value="RNaseH_sf"/>
</dbReference>
<dbReference type="Gene3D" id="3.30.420.10">
    <property type="entry name" value="Ribonuclease H-like superfamily/Ribonuclease H"/>
    <property type="match status" value="1"/>
</dbReference>
<comment type="cofactor">
    <cofactor evidence="3">
        <name>Mg(2+)</name>
        <dbReference type="ChEBI" id="CHEBI:18420"/>
    </cofactor>
</comment>
<evidence type="ECO:0000259" key="14">
    <source>
        <dbReference type="PROSITE" id="PS51975"/>
    </source>
</evidence>
<evidence type="ECO:0000256" key="1">
    <source>
        <dbReference type="ARBA" id="ARBA00000077"/>
    </source>
</evidence>
<keyword evidence="12 15" id="KW-0378">Hydrolase</keyword>
<dbReference type="PANTHER" id="PTHR10954:SF18">
    <property type="entry name" value="RIBONUCLEASE HII"/>
    <property type="match status" value="1"/>
</dbReference>
<keyword evidence="10" id="KW-0479">Metal-binding</keyword>
<comment type="cofactor">
    <cofactor evidence="2">
        <name>Mn(2+)</name>
        <dbReference type="ChEBI" id="CHEBI:29035"/>
    </cofactor>
</comment>
<dbReference type="GO" id="GO:0046872">
    <property type="term" value="F:metal ion binding"/>
    <property type="evidence" value="ECO:0007669"/>
    <property type="project" value="UniProtKB-KW"/>
</dbReference>
<keyword evidence="13" id="KW-0464">Manganese</keyword>
<protein>
    <recommendedName>
        <fullName evidence="7">Ribonuclease HII</fullName>
        <ecNumber evidence="6">3.1.26.4</ecNumber>
    </recommendedName>
</protein>
<comment type="catalytic activity">
    <reaction evidence="1">
        <text>Endonucleolytic cleavage to 5'-phosphomonoester.</text>
        <dbReference type="EC" id="3.1.26.4"/>
    </reaction>
</comment>
<comment type="similarity">
    <text evidence="5">Belongs to the RNase HII family.</text>
</comment>
<evidence type="ECO:0000256" key="3">
    <source>
        <dbReference type="ARBA" id="ARBA00001946"/>
    </source>
</evidence>
<dbReference type="PROSITE" id="PS51975">
    <property type="entry name" value="RNASE_H_2"/>
    <property type="match status" value="1"/>
</dbReference>
<evidence type="ECO:0000256" key="13">
    <source>
        <dbReference type="ARBA" id="ARBA00023211"/>
    </source>
</evidence>
<evidence type="ECO:0000256" key="11">
    <source>
        <dbReference type="ARBA" id="ARBA00022759"/>
    </source>
</evidence>
<evidence type="ECO:0000256" key="9">
    <source>
        <dbReference type="ARBA" id="ARBA00022722"/>
    </source>
</evidence>
<reference evidence="15" key="1">
    <citation type="submission" date="2018-06" db="EMBL/GenBank/DDBJ databases">
        <authorList>
            <person name="Zhirakovskaya E."/>
        </authorList>
    </citation>
    <scope>NUCLEOTIDE SEQUENCE</scope>
</reference>
<dbReference type="GO" id="GO:0004523">
    <property type="term" value="F:RNA-DNA hybrid ribonuclease activity"/>
    <property type="evidence" value="ECO:0007669"/>
    <property type="project" value="UniProtKB-EC"/>
</dbReference>
<dbReference type="EMBL" id="UOEA01000067">
    <property type="protein sequence ID" value="VAV84420.1"/>
    <property type="molecule type" value="Genomic_DNA"/>
</dbReference>
<gene>
    <name evidence="15" type="ORF">MNBD_DELTA01-1061</name>
</gene>
<dbReference type="GO" id="GO:0043137">
    <property type="term" value="P:DNA replication, removal of RNA primer"/>
    <property type="evidence" value="ECO:0007669"/>
    <property type="project" value="TreeGrafter"/>
</dbReference>
<sequence>MDTYEKLARLEGCSTIAGVDEVGRGPLAGPVLAAAVVFTDDLMGLGIKDSKKLSPKRRTELAREIWRLSPGVGIGVLSNHDIDNSNILKASLLAMAESVKGVKGQGGVRVVPDYLFIDGQYKIKELKIPQTAIIKGDNLSVSIAAASIIAKTARDRIMVVLDTIYPGYNFAGNKGYGSREHMDAIAKIGPSPVHRMSFSFGGGSVKGKAVKAGGRVNA</sequence>
<comment type="subcellular location">
    <subcellularLocation>
        <location evidence="4">Cytoplasm</location>
    </subcellularLocation>
</comment>
<dbReference type="HAMAP" id="MF_00052_B">
    <property type="entry name" value="RNase_HII_B"/>
    <property type="match status" value="1"/>
</dbReference>
<dbReference type="InterPro" id="IPR001352">
    <property type="entry name" value="RNase_HII/HIII"/>
</dbReference>
<evidence type="ECO:0000256" key="6">
    <source>
        <dbReference type="ARBA" id="ARBA00012180"/>
    </source>
</evidence>
<keyword evidence="11" id="KW-0255">Endonuclease</keyword>
<evidence type="ECO:0000256" key="10">
    <source>
        <dbReference type="ARBA" id="ARBA00022723"/>
    </source>
</evidence>
<dbReference type="InterPro" id="IPR012337">
    <property type="entry name" value="RNaseH-like_sf"/>
</dbReference>
<name>A0A3B0QSN6_9ZZZZ</name>
<dbReference type="GO" id="GO:0005737">
    <property type="term" value="C:cytoplasm"/>
    <property type="evidence" value="ECO:0007669"/>
    <property type="project" value="UniProtKB-SubCell"/>
</dbReference>
<dbReference type="CDD" id="cd07182">
    <property type="entry name" value="RNase_HII_bacteria_HII_like"/>
    <property type="match status" value="1"/>
</dbReference>
<evidence type="ECO:0000256" key="5">
    <source>
        <dbReference type="ARBA" id="ARBA00007383"/>
    </source>
</evidence>
<evidence type="ECO:0000256" key="12">
    <source>
        <dbReference type="ARBA" id="ARBA00022801"/>
    </source>
</evidence>
<proteinExistence type="inferred from homology"/>
<evidence type="ECO:0000256" key="7">
    <source>
        <dbReference type="ARBA" id="ARBA00019179"/>
    </source>
</evidence>
<dbReference type="GO" id="GO:0006298">
    <property type="term" value="P:mismatch repair"/>
    <property type="evidence" value="ECO:0007669"/>
    <property type="project" value="TreeGrafter"/>
</dbReference>
<organism evidence="15">
    <name type="scientific">hydrothermal vent metagenome</name>
    <dbReference type="NCBI Taxonomy" id="652676"/>
    <lineage>
        <taxon>unclassified sequences</taxon>
        <taxon>metagenomes</taxon>
        <taxon>ecological metagenomes</taxon>
    </lineage>
</organism>
<dbReference type="GO" id="GO:0032299">
    <property type="term" value="C:ribonuclease H2 complex"/>
    <property type="evidence" value="ECO:0007669"/>
    <property type="project" value="TreeGrafter"/>
</dbReference>
<dbReference type="InterPro" id="IPR022898">
    <property type="entry name" value="RNase_HII"/>
</dbReference>
<dbReference type="EC" id="3.1.26.4" evidence="6"/>
<dbReference type="PANTHER" id="PTHR10954">
    <property type="entry name" value="RIBONUCLEASE H2 SUBUNIT A"/>
    <property type="match status" value="1"/>
</dbReference>
<feature type="domain" description="RNase H type-2" evidence="14">
    <location>
        <begin position="14"/>
        <end position="210"/>
    </location>
</feature>
<accession>A0A3B0QSN6</accession>
<dbReference type="GO" id="GO:0003723">
    <property type="term" value="F:RNA binding"/>
    <property type="evidence" value="ECO:0007669"/>
    <property type="project" value="InterPro"/>
</dbReference>
<evidence type="ECO:0000313" key="15">
    <source>
        <dbReference type="EMBL" id="VAV84420.1"/>
    </source>
</evidence>
<dbReference type="AlphaFoldDB" id="A0A3B0QSN6"/>
<evidence type="ECO:0000256" key="8">
    <source>
        <dbReference type="ARBA" id="ARBA00022490"/>
    </source>
</evidence>
<evidence type="ECO:0000256" key="4">
    <source>
        <dbReference type="ARBA" id="ARBA00004496"/>
    </source>
</evidence>
<dbReference type="Pfam" id="PF01351">
    <property type="entry name" value="RNase_HII"/>
    <property type="match status" value="1"/>
</dbReference>
<dbReference type="NCBIfam" id="NF000595">
    <property type="entry name" value="PRK00015.1-3"/>
    <property type="match status" value="1"/>
</dbReference>
<keyword evidence="8" id="KW-0963">Cytoplasm</keyword>